<dbReference type="InterPro" id="IPR011032">
    <property type="entry name" value="GroES-like_sf"/>
</dbReference>
<reference evidence="4 5" key="1">
    <citation type="submission" date="2021-05" db="EMBL/GenBank/DDBJ databases">
        <title>A Polyphasic approach of four new species of the genus Ohtaekwangia: Ohtaekwangia histidinii sp. nov., Ohtaekwangia cretensis sp. nov., Ohtaekwangia indiensis sp. nov., Ohtaekwangia reichenbachii sp. nov. from diverse environment.</title>
        <authorList>
            <person name="Octaviana S."/>
        </authorList>
    </citation>
    <scope>NUCLEOTIDE SEQUENCE [LARGE SCALE GENOMIC DNA]</scope>
    <source>
        <strain evidence="4 5">PWU20</strain>
    </source>
</reference>
<dbReference type="SUPFAM" id="SSF51735">
    <property type="entry name" value="NAD(P)-binding Rossmann-fold domains"/>
    <property type="match status" value="1"/>
</dbReference>
<name>A0ABS5VT10_9BACT</name>
<gene>
    <name evidence="4" type="ORF">KK060_11800</name>
</gene>
<dbReference type="InterPro" id="IPR013149">
    <property type="entry name" value="ADH-like_C"/>
</dbReference>
<dbReference type="InterPro" id="IPR036291">
    <property type="entry name" value="NAD(P)-bd_dom_sf"/>
</dbReference>
<dbReference type="CDD" id="cd08268">
    <property type="entry name" value="MDR2"/>
    <property type="match status" value="1"/>
</dbReference>
<feature type="domain" description="Enoyl reductase (ER)" evidence="3">
    <location>
        <begin position="16"/>
        <end position="333"/>
    </location>
</feature>
<dbReference type="EMBL" id="JAHESD010000023">
    <property type="protein sequence ID" value="MBT1703970.1"/>
    <property type="molecule type" value="Genomic_DNA"/>
</dbReference>
<evidence type="ECO:0000313" key="5">
    <source>
        <dbReference type="Proteomes" id="UP000772618"/>
    </source>
</evidence>
<accession>A0ABS5VT10</accession>
<evidence type="ECO:0000313" key="4">
    <source>
        <dbReference type="EMBL" id="MBT1703970.1"/>
    </source>
</evidence>
<comment type="caution">
    <text evidence="4">The sequence shown here is derived from an EMBL/GenBank/DDBJ whole genome shotgun (WGS) entry which is preliminary data.</text>
</comment>
<protein>
    <submittedName>
        <fullName evidence="4">Zinc-dependent alcohol dehydrogenase family protein</fullName>
    </submittedName>
</protein>
<dbReference type="Gene3D" id="3.40.50.720">
    <property type="entry name" value="NAD(P)-binding Rossmann-like Domain"/>
    <property type="match status" value="1"/>
</dbReference>
<dbReference type="RefSeq" id="WP_254153931.1">
    <property type="nucleotide sequence ID" value="NZ_JAHESD010000023.1"/>
</dbReference>
<evidence type="ECO:0000256" key="1">
    <source>
        <dbReference type="ARBA" id="ARBA00022857"/>
    </source>
</evidence>
<dbReference type="SMART" id="SM00829">
    <property type="entry name" value="PKS_ER"/>
    <property type="match status" value="1"/>
</dbReference>
<keyword evidence="5" id="KW-1185">Reference proteome</keyword>
<evidence type="ECO:0000259" key="3">
    <source>
        <dbReference type="SMART" id="SM00829"/>
    </source>
</evidence>
<sequence>MNVTKQARGVRFRETGGPEVLKVENVEVLSPGPGEVRMQVKAVGLNRVDTVFRSSGVFPEAALFPSQIGYEASGVIESVGDNVVDFKVGDRVSVLPAFSNRQYGTYGDLILVPAYALVPFPKNLSFEEAASIWTTFIVAYGMLVDSSNIQPGQMVLINAASSSVGLSAIQIAKMQGAIPIALTTSAFKKEALIEAGAKHVVVTKEEDVVSRIQQITAGKGADVILDAVGGQQFHLLVKSAATHGKIYAYGMLEDLGTYPTADVVVKKLTIAGYDMIDQILMNQDKIQAATKFIIAGLESKKLRPVVAKAFAFNDVADAHRYLERNQQIGKVVLTV</sequence>
<keyword evidence="2" id="KW-0560">Oxidoreductase</keyword>
<dbReference type="PANTHER" id="PTHR48106:SF5">
    <property type="entry name" value="ZINC-CONTAINING ALCOHOL DEHYDROGENASE"/>
    <property type="match status" value="1"/>
</dbReference>
<dbReference type="InterPro" id="IPR020843">
    <property type="entry name" value="ER"/>
</dbReference>
<keyword evidence="1" id="KW-0521">NADP</keyword>
<dbReference type="InterPro" id="IPR013154">
    <property type="entry name" value="ADH-like_N"/>
</dbReference>
<proteinExistence type="predicted"/>
<dbReference type="SUPFAM" id="SSF50129">
    <property type="entry name" value="GroES-like"/>
    <property type="match status" value="1"/>
</dbReference>
<evidence type="ECO:0000256" key="2">
    <source>
        <dbReference type="ARBA" id="ARBA00023002"/>
    </source>
</evidence>
<dbReference type="Pfam" id="PF00107">
    <property type="entry name" value="ADH_zinc_N"/>
    <property type="match status" value="1"/>
</dbReference>
<dbReference type="Pfam" id="PF08240">
    <property type="entry name" value="ADH_N"/>
    <property type="match status" value="1"/>
</dbReference>
<organism evidence="4 5">
    <name type="scientific">Chryseosolibacter indicus</name>
    <dbReference type="NCBI Taxonomy" id="2782351"/>
    <lineage>
        <taxon>Bacteria</taxon>
        <taxon>Pseudomonadati</taxon>
        <taxon>Bacteroidota</taxon>
        <taxon>Cytophagia</taxon>
        <taxon>Cytophagales</taxon>
        <taxon>Chryseotaleaceae</taxon>
        <taxon>Chryseosolibacter</taxon>
    </lineage>
</organism>
<dbReference type="PANTHER" id="PTHR48106">
    <property type="entry name" value="QUINONE OXIDOREDUCTASE PIG3-RELATED"/>
    <property type="match status" value="1"/>
</dbReference>
<dbReference type="Gene3D" id="3.90.180.10">
    <property type="entry name" value="Medium-chain alcohol dehydrogenases, catalytic domain"/>
    <property type="match status" value="1"/>
</dbReference>
<dbReference type="Proteomes" id="UP000772618">
    <property type="component" value="Unassembled WGS sequence"/>
</dbReference>